<dbReference type="Gene3D" id="3.10.20.370">
    <property type="match status" value="1"/>
</dbReference>
<dbReference type="AlphaFoldDB" id="A0A8H8P737"/>
<keyword evidence="4" id="KW-0255">Endonuclease</keyword>
<evidence type="ECO:0000256" key="7">
    <source>
        <dbReference type="ARBA" id="ARBA00022918"/>
    </source>
</evidence>
<evidence type="ECO:0000256" key="6">
    <source>
        <dbReference type="ARBA" id="ARBA00022884"/>
    </source>
</evidence>
<dbReference type="PANTHER" id="PTHR37984:SF5">
    <property type="entry name" value="PROTEIN NYNRIN-LIKE"/>
    <property type="match status" value="1"/>
</dbReference>
<keyword evidence="3" id="KW-0540">Nuclease</keyword>
<dbReference type="InterPro" id="IPR050951">
    <property type="entry name" value="Retrovirus_Pol_polyprotein"/>
</dbReference>
<dbReference type="InterPro" id="IPR036397">
    <property type="entry name" value="RNaseH_sf"/>
</dbReference>
<dbReference type="InterPro" id="IPR046521">
    <property type="entry name" value="DUF6698"/>
</dbReference>
<dbReference type="Gene3D" id="3.30.420.10">
    <property type="entry name" value="Ribonuclease H-like superfamily/Ribonuclease H"/>
    <property type="match status" value="1"/>
</dbReference>
<dbReference type="InterPro" id="IPR001584">
    <property type="entry name" value="Integrase_cat-core"/>
</dbReference>
<dbReference type="InterPro" id="IPR012337">
    <property type="entry name" value="RNaseH-like_sf"/>
</dbReference>
<keyword evidence="7" id="KW-0695">RNA-directed DNA polymerase</keyword>
<dbReference type="InterPro" id="IPR043128">
    <property type="entry name" value="Rev_trsase/Diguanyl_cyclase"/>
</dbReference>
<evidence type="ECO:0000256" key="4">
    <source>
        <dbReference type="ARBA" id="ARBA00022759"/>
    </source>
</evidence>
<dbReference type="GO" id="GO:0015074">
    <property type="term" value="P:DNA integration"/>
    <property type="evidence" value="ECO:0007669"/>
    <property type="project" value="InterPro"/>
</dbReference>
<dbReference type="EMBL" id="CP059669">
    <property type="protein sequence ID" value="QRW24752.1"/>
    <property type="molecule type" value="Genomic_DNA"/>
</dbReference>
<evidence type="ECO:0000313" key="10">
    <source>
        <dbReference type="EMBL" id="QRW24752.1"/>
    </source>
</evidence>
<dbReference type="InterPro" id="IPR041373">
    <property type="entry name" value="RT_RNaseH"/>
</dbReference>
<dbReference type="GO" id="GO:0003964">
    <property type="term" value="F:RNA-directed DNA polymerase activity"/>
    <property type="evidence" value="ECO:0007669"/>
    <property type="project" value="UniProtKB-KW"/>
</dbReference>
<dbReference type="GO" id="GO:0005634">
    <property type="term" value="C:nucleus"/>
    <property type="evidence" value="ECO:0007669"/>
    <property type="project" value="UniProtKB-ARBA"/>
</dbReference>
<gene>
    <name evidence="10" type="ORF">RhiXN_11664</name>
</gene>
<dbReference type="Proteomes" id="UP000650533">
    <property type="component" value="Chromosome 12"/>
</dbReference>
<name>A0A8H8P737_9AGAM</name>
<evidence type="ECO:0000256" key="3">
    <source>
        <dbReference type="ARBA" id="ARBA00022722"/>
    </source>
</evidence>
<organism evidence="10 11">
    <name type="scientific">Rhizoctonia solani</name>
    <dbReference type="NCBI Taxonomy" id="456999"/>
    <lineage>
        <taxon>Eukaryota</taxon>
        <taxon>Fungi</taxon>
        <taxon>Dikarya</taxon>
        <taxon>Basidiomycota</taxon>
        <taxon>Agaricomycotina</taxon>
        <taxon>Agaricomycetes</taxon>
        <taxon>Cantharellales</taxon>
        <taxon>Ceratobasidiaceae</taxon>
        <taxon>Rhizoctonia</taxon>
    </lineage>
</organism>
<dbReference type="GO" id="GO:0003723">
    <property type="term" value="F:RNA binding"/>
    <property type="evidence" value="ECO:0007669"/>
    <property type="project" value="UniProtKB-KW"/>
</dbReference>
<evidence type="ECO:0000256" key="2">
    <source>
        <dbReference type="ARBA" id="ARBA00022695"/>
    </source>
</evidence>
<dbReference type="GeneID" id="67033942"/>
<sequence>MSFIGLTNAYQSKIQDYAQIAQPLQGYTRGMRSADSPRAEYRRALQETQVTLSKEAKKLFARLKTILTSDLVLRAPVYNGWPFIVTTDGSKYGFGAVLAQEWEELGVNGATKKVRYPVAFASKQTSQAKEHYIPFLLKFAALKFAFNKFESMIFGQIIELKTDCKVLADLIGNKKLNLTHKQWREFVLARDIQAGSQELQRPLQGPKNLGSTLGLAIVGKHSRAFGMMLGSACGALPSGCQAIQIRWILTRRLPKLEHSRVLLGFWGPCRDNNTGPGRLETVNPGWEAQKQLVNDLYHLAPDNSSAYLLDCFAGDPYFEEILTHLLFKAGLSTPENPDKVAASKQRAHQASGYFANDGKLWLVGRKNGQAGTRVKCIPELEGPELAASVHAAGVADYVLFPEGQGGFKNILLVADMYSWFLFAFPTHKPGTRKFTVDLLARILSMLMKPSLVMTNGGSHFDCKEVRQWASSCNTQLIKTPAYAPWTNGPAEGYAKLLAGRIKRLCAPDLGIDPDADHNPMSTPAAWPKHLDEAVAQLNNRVLPSLGYSPRKLLTGILSPKQKAKIGIQIQDPTQEEVDVNMALTYALRMDGYAKALQHATRRKRQFDKKVKPADFKAGDLVQKYDACLDETHSSLCKLAPQWSGPVCIVLKATNSYVLVDLEGNTFSAAAHSRLLRPFIPSPGTPLDNYTCALALAQRLDSNTTQPATPIDHSLLPVTPRPEDKIPLAQNNKTQPTSPDKEADKPDKTVLNAYPELQQAIEDGSEATLRTTALPAEKICYNICKELERIQPDFFEQLGAMESNSRRYVRQDLGVGQSGAKAEDNNKVKHSIGLSHLECARLLAPITVDFDDEEERRQFTECDNPPMISSHWPRALYLDNNGNPTQPSKGLLQGNLLYKM</sequence>
<proteinExistence type="predicted"/>
<dbReference type="SUPFAM" id="SSF56672">
    <property type="entry name" value="DNA/RNA polymerases"/>
    <property type="match status" value="1"/>
</dbReference>
<dbReference type="InterPro" id="IPR043502">
    <property type="entry name" value="DNA/RNA_pol_sf"/>
</dbReference>
<evidence type="ECO:0000256" key="5">
    <source>
        <dbReference type="ARBA" id="ARBA00022801"/>
    </source>
</evidence>
<reference evidence="10" key="1">
    <citation type="submission" date="2020-05" db="EMBL/GenBank/DDBJ databases">
        <title>Evolutionary and genomic comparisons of hybrid uninucleate and nonhybrid Rhizoctonia fungi.</title>
        <authorList>
            <person name="Li C."/>
            <person name="Chen X."/>
        </authorList>
    </citation>
    <scope>NUCLEOTIDE SEQUENCE</scope>
    <source>
        <strain evidence="10">AG-1 IA</strain>
    </source>
</reference>
<evidence type="ECO:0000313" key="11">
    <source>
        <dbReference type="Proteomes" id="UP000650533"/>
    </source>
</evidence>
<feature type="domain" description="Integrase catalytic" evidence="9">
    <location>
        <begin position="379"/>
        <end position="557"/>
    </location>
</feature>
<keyword evidence="5" id="KW-0378">Hydrolase</keyword>
<dbReference type="RefSeq" id="XP_043184989.1">
    <property type="nucleotide sequence ID" value="XM_043331479.1"/>
</dbReference>
<feature type="region of interest" description="Disordered" evidence="8">
    <location>
        <begin position="703"/>
        <end position="746"/>
    </location>
</feature>
<dbReference type="GO" id="GO:0004519">
    <property type="term" value="F:endonuclease activity"/>
    <property type="evidence" value="ECO:0007669"/>
    <property type="project" value="UniProtKB-KW"/>
</dbReference>
<keyword evidence="2" id="KW-0548">Nucleotidyltransferase</keyword>
<evidence type="ECO:0000256" key="1">
    <source>
        <dbReference type="ARBA" id="ARBA00022679"/>
    </source>
</evidence>
<keyword evidence="1" id="KW-0808">Transferase</keyword>
<evidence type="ECO:0000256" key="8">
    <source>
        <dbReference type="SAM" id="MobiDB-lite"/>
    </source>
</evidence>
<dbReference type="GO" id="GO:0016787">
    <property type="term" value="F:hydrolase activity"/>
    <property type="evidence" value="ECO:0007669"/>
    <property type="project" value="UniProtKB-KW"/>
</dbReference>
<dbReference type="PROSITE" id="PS50994">
    <property type="entry name" value="INTEGRASE"/>
    <property type="match status" value="1"/>
</dbReference>
<keyword evidence="6" id="KW-0694">RNA-binding</keyword>
<dbReference type="PANTHER" id="PTHR37984">
    <property type="entry name" value="PROTEIN CBG26694"/>
    <property type="match status" value="1"/>
</dbReference>
<dbReference type="Pfam" id="PF17917">
    <property type="entry name" value="RT_RNaseH"/>
    <property type="match status" value="1"/>
</dbReference>
<dbReference type="KEGG" id="rsx:RhiXN_11664"/>
<feature type="compositionally biased region" description="Polar residues" evidence="8">
    <location>
        <begin position="728"/>
        <end position="737"/>
    </location>
</feature>
<dbReference type="SUPFAM" id="SSF53098">
    <property type="entry name" value="Ribonuclease H-like"/>
    <property type="match status" value="1"/>
</dbReference>
<evidence type="ECO:0000259" key="9">
    <source>
        <dbReference type="PROSITE" id="PS50994"/>
    </source>
</evidence>
<protein>
    <submittedName>
        <fullName evidence="10">Retrovirus-related Pol polyprotein from transposon opus</fullName>
    </submittedName>
</protein>
<dbReference type="Pfam" id="PF20414">
    <property type="entry name" value="DUF6698"/>
    <property type="match status" value="1"/>
</dbReference>
<dbReference type="Gene3D" id="3.30.70.270">
    <property type="match status" value="1"/>
</dbReference>
<accession>A0A8H8P737</accession>